<comment type="caution">
    <text evidence="2">The sequence shown here is derived from an EMBL/GenBank/DDBJ whole genome shotgun (WGS) entry which is preliminary data.</text>
</comment>
<dbReference type="GO" id="GO:0016491">
    <property type="term" value="F:oxidoreductase activity"/>
    <property type="evidence" value="ECO:0007669"/>
    <property type="project" value="InterPro"/>
</dbReference>
<feature type="domain" description="Thioredoxin" evidence="1">
    <location>
        <begin position="31"/>
        <end position="170"/>
    </location>
</feature>
<dbReference type="InterPro" id="IPR017937">
    <property type="entry name" value="Thioredoxin_CS"/>
</dbReference>
<dbReference type="PROSITE" id="PS51352">
    <property type="entry name" value="THIOREDOXIN_2"/>
    <property type="match status" value="1"/>
</dbReference>
<evidence type="ECO:0000313" key="2">
    <source>
        <dbReference type="EMBL" id="NDY42649.1"/>
    </source>
</evidence>
<dbReference type="InterPro" id="IPR000866">
    <property type="entry name" value="AhpC/TSA"/>
</dbReference>
<dbReference type="AlphaFoldDB" id="A0A6N9TND2"/>
<dbReference type="Gene3D" id="3.40.30.10">
    <property type="entry name" value="Glutaredoxin"/>
    <property type="match status" value="1"/>
</dbReference>
<dbReference type="Pfam" id="PF00578">
    <property type="entry name" value="AhpC-TSA"/>
    <property type="match status" value="1"/>
</dbReference>
<proteinExistence type="predicted"/>
<evidence type="ECO:0000313" key="3">
    <source>
        <dbReference type="Proteomes" id="UP000469346"/>
    </source>
</evidence>
<dbReference type="RefSeq" id="WP_163298785.1">
    <property type="nucleotide sequence ID" value="NZ_JAAGRR010000073.1"/>
</dbReference>
<gene>
    <name evidence="2" type="ORF">G3N55_07320</name>
</gene>
<dbReference type="GO" id="GO:0016209">
    <property type="term" value="F:antioxidant activity"/>
    <property type="evidence" value="ECO:0007669"/>
    <property type="project" value="InterPro"/>
</dbReference>
<name>A0A6N9TND2_DISTH</name>
<dbReference type="EMBL" id="JAAGRR010000073">
    <property type="protein sequence ID" value="NDY42649.1"/>
    <property type="molecule type" value="Genomic_DNA"/>
</dbReference>
<dbReference type="Proteomes" id="UP000469346">
    <property type="component" value="Unassembled WGS sequence"/>
</dbReference>
<organism evidence="2 3">
    <name type="scientific">Dissulfurirhabdus thermomarina</name>
    <dbReference type="NCBI Taxonomy" id="1765737"/>
    <lineage>
        <taxon>Bacteria</taxon>
        <taxon>Deltaproteobacteria</taxon>
        <taxon>Dissulfurirhabdaceae</taxon>
        <taxon>Dissulfurirhabdus</taxon>
    </lineage>
</organism>
<evidence type="ECO:0000259" key="1">
    <source>
        <dbReference type="PROSITE" id="PS51352"/>
    </source>
</evidence>
<dbReference type="InterPro" id="IPR013766">
    <property type="entry name" value="Thioredoxin_domain"/>
</dbReference>
<dbReference type="InterPro" id="IPR050553">
    <property type="entry name" value="Thioredoxin_ResA/DsbE_sf"/>
</dbReference>
<protein>
    <submittedName>
        <fullName evidence="2">TlpA family protein disulfide reductase</fullName>
    </submittedName>
</protein>
<dbReference type="InterPro" id="IPR036249">
    <property type="entry name" value="Thioredoxin-like_sf"/>
</dbReference>
<dbReference type="CDD" id="cd02966">
    <property type="entry name" value="TlpA_like_family"/>
    <property type="match status" value="1"/>
</dbReference>
<keyword evidence="3" id="KW-1185">Reference proteome</keyword>
<dbReference type="SUPFAM" id="SSF52833">
    <property type="entry name" value="Thioredoxin-like"/>
    <property type="match status" value="1"/>
</dbReference>
<reference evidence="2 3" key="1">
    <citation type="submission" date="2020-02" db="EMBL/GenBank/DDBJ databases">
        <title>Comparative genomics of sulfur disproportionating microorganisms.</title>
        <authorList>
            <person name="Ward L.M."/>
            <person name="Bertran E."/>
            <person name="Johnston D.T."/>
        </authorList>
    </citation>
    <scope>NUCLEOTIDE SEQUENCE [LARGE SCALE GENOMIC DNA]</scope>
    <source>
        <strain evidence="2 3">DSM 100025</strain>
    </source>
</reference>
<dbReference type="PANTHER" id="PTHR42852">
    <property type="entry name" value="THIOL:DISULFIDE INTERCHANGE PROTEIN DSBE"/>
    <property type="match status" value="1"/>
</dbReference>
<dbReference type="PROSITE" id="PS00194">
    <property type="entry name" value="THIOREDOXIN_1"/>
    <property type="match status" value="1"/>
</dbReference>
<sequence length="172" mass="19150">MTKHCLRILLPVVVAVSILWGVWSPGPAAEAAARPPAPDFLLLNLSGQEVRLSDFRGKVVLLNFFATFCPPCRMEIPDFVELKKAYAGRGFEVVGISVDSNPVRVLPGFVAGYEINYPVLLGTEDVIRDYGNIYAIPVTFLVDRKGRIVLRYQGMVSRGDLEPYIRRVLAER</sequence>
<accession>A0A6N9TND2</accession>
<dbReference type="PANTHER" id="PTHR42852:SF17">
    <property type="entry name" value="THIOREDOXIN-LIKE PROTEIN HI_1115"/>
    <property type="match status" value="1"/>
</dbReference>